<keyword evidence="2" id="KW-0812">Transmembrane</keyword>
<accession>A0A915IYA1</accession>
<dbReference type="GO" id="GO:0016020">
    <property type="term" value="C:membrane"/>
    <property type="evidence" value="ECO:0007669"/>
    <property type="project" value="UniProtKB-SubCell"/>
</dbReference>
<keyword evidence="3" id="KW-1133">Transmembrane helix</keyword>
<dbReference type="PANTHER" id="PTHR15407:SF28">
    <property type="entry name" value="RIBITOL-5-PHOSPHATE TRANSFERASE FKTN"/>
    <property type="match status" value="1"/>
</dbReference>
<dbReference type="AlphaFoldDB" id="A0A915IYA1"/>
<dbReference type="PANTHER" id="PTHR15407">
    <property type="entry name" value="FUKUTIN-RELATED"/>
    <property type="match status" value="1"/>
</dbReference>
<organism evidence="5 6">
    <name type="scientific">Romanomermis culicivorax</name>
    <name type="common">Nematode worm</name>
    <dbReference type="NCBI Taxonomy" id="13658"/>
    <lineage>
        <taxon>Eukaryota</taxon>
        <taxon>Metazoa</taxon>
        <taxon>Ecdysozoa</taxon>
        <taxon>Nematoda</taxon>
        <taxon>Enoplea</taxon>
        <taxon>Dorylaimia</taxon>
        <taxon>Mermithida</taxon>
        <taxon>Mermithoidea</taxon>
        <taxon>Mermithidae</taxon>
        <taxon>Romanomermis</taxon>
    </lineage>
</organism>
<protein>
    <submittedName>
        <fullName evidence="6">Uncharacterized protein</fullName>
    </submittedName>
</protein>
<proteinExistence type="predicted"/>
<sequence>LKAFYKKQTISLIHLPKDCYDNLCFETSSCWGSQAPSHMSIFIYTIFSKKLNVNNIKVLTFDINTDSSSKYGSTYYVWENQTSELLNSIQNFCYQWRCTYQTLYEADYRQFSMERIRTRKERILAHVTVEGVTTDSVHFAVIFSRNDYMWIAKFRKSKLFPMALPKTDFIEYKMKCSISTDAQVYVPRDWTKFSWLLDRSSFMECNYKDVVWPYYEKHERTMVPLEPYVQGLRAMMEVSRQTMNTITVIVTMKALGSWYRQCDFIVESQDFDFNINSTDFSSEFFQTLWSHRHLKPVMRLQNENKISEYRIFAPQRKVFDLFFMYFQEDKYSIFIVHAKNFQLWRQDFPFYDRICSADLLGVLIYLPCDPFKLIQAEYDHDRWMSPNETKQSNMHFVRKFDDRKFFNQTMTNLLQCSKGVLRYGTILQNSTFNTQRCLLLGGTEHDPGGEWEVRKSSFEHIHVFFDFDE</sequence>
<comment type="subcellular location">
    <subcellularLocation>
        <location evidence="1">Membrane</location>
        <topology evidence="1">Single-pass membrane protein</topology>
    </subcellularLocation>
</comment>
<dbReference type="InterPro" id="IPR009644">
    <property type="entry name" value="FKTN/MNN4/W02B3.4-1"/>
</dbReference>
<keyword evidence="5" id="KW-1185">Reference proteome</keyword>
<reference evidence="6" key="1">
    <citation type="submission" date="2022-11" db="UniProtKB">
        <authorList>
            <consortium name="WormBaseParasite"/>
        </authorList>
    </citation>
    <scope>IDENTIFICATION</scope>
</reference>
<evidence type="ECO:0000256" key="2">
    <source>
        <dbReference type="ARBA" id="ARBA00022692"/>
    </source>
</evidence>
<evidence type="ECO:0000313" key="6">
    <source>
        <dbReference type="WBParaSite" id="nRc.2.0.1.t18808-RA"/>
    </source>
</evidence>
<dbReference type="OMA" id="EYRIFAP"/>
<evidence type="ECO:0000313" key="5">
    <source>
        <dbReference type="Proteomes" id="UP000887565"/>
    </source>
</evidence>
<dbReference type="WBParaSite" id="nRc.2.0.1.t18808-RA">
    <property type="protein sequence ID" value="nRc.2.0.1.t18808-RA"/>
    <property type="gene ID" value="nRc.2.0.1.g18808"/>
</dbReference>
<keyword evidence="4" id="KW-0472">Membrane</keyword>
<evidence type="ECO:0000256" key="4">
    <source>
        <dbReference type="ARBA" id="ARBA00023136"/>
    </source>
</evidence>
<evidence type="ECO:0000256" key="1">
    <source>
        <dbReference type="ARBA" id="ARBA00004167"/>
    </source>
</evidence>
<evidence type="ECO:0000256" key="3">
    <source>
        <dbReference type="ARBA" id="ARBA00022989"/>
    </source>
</evidence>
<name>A0A915IYA1_ROMCU</name>
<dbReference type="Proteomes" id="UP000887565">
    <property type="component" value="Unplaced"/>
</dbReference>